<organism evidence="2 3">
    <name type="scientific">Lodderomyces elongisporus (strain ATCC 11503 / CBS 2605 / JCM 1781 / NBRC 1676 / NRRL YB-4239)</name>
    <name type="common">Yeast</name>
    <name type="synonym">Saccharomyces elongisporus</name>
    <dbReference type="NCBI Taxonomy" id="379508"/>
    <lineage>
        <taxon>Eukaryota</taxon>
        <taxon>Fungi</taxon>
        <taxon>Dikarya</taxon>
        <taxon>Ascomycota</taxon>
        <taxon>Saccharomycotina</taxon>
        <taxon>Pichiomycetes</taxon>
        <taxon>Debaryomycetaceae</taxon>
        <taxon>Candida/Lodderomyces clade</taxon>
        <taxon>Lodderomyces</taxon>
    </lineage>
</organism>
<keyword evidence="3" id="KW-1185">Reference proteome</keyword>
<name>A5DXB2_LODEL</name>
<dbReference type="KEGG" id="lel:PVL30_001973"/>
<dbReference type="GO" id="GO:0005737">
    <property type="term" value="C:cytoplasm"/>
    <property type="evidence" value="ECO:0007669"/>
    <property type="project" value="TreeGrafter"/>
</dbReference>
<dbReference type="EMBL" id="CH981525">
    <property type="protein sequence ID" value="EDK43820.1"/>
    <property type="molecule type" value="Genomic_DNA"/>
</dbReference>
<sequence>MSYICRLLFFFCFSQTIVDAQTIFFFRPAHILPAFDSSRQYFAQSKRDIPIGEVDESNFGLLPNYTWNDVVDSLASNEKLFFLQRHGEGWHNVARRYLNISYHDWQCHWSLVDGKDGIEWYDAELTPRGKKQVASLAHKIKHTDEFPFPLRFYVSPLRRTLQTWLGTWQNLTSKIPTIKENAREKYGIDSESKRHEKEYIVAKFPNEFKFEPYFSEFDDKWSLEEREKLQHCRYRAATLLRDIFKEVTDNEKVISVVSHSGIIYCILDVVQHRYYGLHTAGLIPVIVKMERETKLYPLDDAFSNFTDWCPSHFTSETYIEQTVSEKENEY</sequence>
<dbReference type="InterPro" id="IPR050275">
    <property type="entry name" value="PGM_Phosphatase"/>
</dbReference>
<dbReference type="PANTHER" id="PTHR48100:SF1">
    <property type="entry name" value="HISTIDINE PHOSPHATASE FAMILY PROTEIN-RELATED"/>
    <property type="match status" value="1"/>
</dbReference>
<dbReference type="Pfam" id="PF00300">
    <property type="entry name" value="His_Phos_1"/>
    <property type="match status" value="1"/>
</dbReference>
<dbReference type="OrthoDB" id="496981at2759"/>
<feature type="chain" id="PRO_5002680455" evidence="1">
    <location>
        <begin position="21"/>
        <end position="330"/>
    </location>
</feature>
<accession>A5DXB2</accession>
<dbReference type="InterPro" id="IPR013078">
    <property type="entry name" value="His_Pase_superF_clade-1"/>
</dbReference>
<dbReference type="AlphaFoldDB" id="A5DXB2"/>
<dbReference type="InterPro" id="IPR029033">
    <property type="entry name" value="His_PPase_superfam"/>
</dbReference>
<dbReference type="GeneID" id="5233953"/>
<evidence type="ECO:0000256" key="1">
    <source>
        <dbReference type="SAM" id="SignalP"/>
    </source>
</evidence>
<dbReference type="CDD" id="cd07067">
    <property type="entry name" value="HP_PGM_like"/>
    <property type="match status" value="1"/>
</dbReference>
<dbReference type="SUPFAM" id="SSF53254">
    <property type="entry name" value="Phosphoglycerate mutase-like"/>
    <property type="match status" value="1"/>
</dbReference>
<dbReference type="eggNOG" id="KOG4754">
    <property type="taxonomic scope" value="Eukaryota"/>
</dbReference>
<dbReference type="SMART" id="SM00855">
    <property type="entry name" value="PGAM"/>
    <property type="match status" value="1"/>
</dbReference>
<dbReference type="InParanoid" id="A5DXB2"/>
<dbReference type="GO" id="GO:0016791">
    <property type="term" value="F:phosphatase activity"/>
    <property type="evidence" value="ECO:0007669"/>
    <property type="project" value="TreeGrafter"/>
</dbReference>
<reference evidence="2 3" key="1">
    <citation type="journal article" date="2009" name="Nature">
        <title>Evolution of pathogenicity and sexual reproduction in eight Candida genomes.</title>
        <authorList>
            <person name="Butler G."/>
            <person name="Rasmussen M.D."/>
            <person name="Lin M.F."/>
            <person name="Santos M.A."/>
            <person name="Sakthikumar S."/>
            <person name="Munro C.A."/>
            <person name="Rheinbay E."/>
            <person name="Grabherr M."/>
            <person name="Forche A."/>
            <person name="Reedy J.L."/>
            <person name="Agrafioti I."/>
            <person name="Arnaud M.B."/>
            <person name="Bates S."/>
            <person name="Brown A.J."/>
            <person name="Brunke S."/>
            <person name="Costanzo M.C."/>
            <person name="Fitzpatrick D.A."/>
            <person name="de Groot P.W."/>
            <person name="Harris D."/>
            <person name="Hoyer L.L."/>
            <person name="Hube B."/>
            <person name="Klis F.M."/>
            <person name="Kodira C."/>
            <person name="Lennard N."/>
            <person name="Logue M.E."/>
            <person name="Martin R."/>
            <person name="Neiman A.M."/>
            <person name="Nikolaou E."/>
            <person name="Quail M.A."/>
            <person name="Quinn J."/>
            <person name="Santos M.C."/>
            <person name="Schmitzberger F.F."/>
            <person name="Sherlock G."/>
            <person name="Shah P."/>
            <person name="Silverstein K.A."/>
            <person name="Skrzypek M.S."/>
            <person name="Soll D."/>
            <person name="Staggs R."/>
            <person name="Stansfield I."/>
            <person name="Stumpf M.P."/>
            <person name="Sudbery P.E."/>
            <person name="Srikantha T."/>
            <person name="Zeng Q."/>
            <person name="Berman J."/>
            <person name="Berriman M."/>
            <person name="Heitman J."/>
            <person name="Gow N.A."/>
            <person name="Lorenz M.C."/>
            <person name="Birren B.W."/>
            <person name="Kellis M."/>
            <person name="Cuomo C.A."/>
        </authorList>
    </citation>
    <scope>NUCLEOTIDE SEQUENCE [LARGE SCALE GENOMIC DNA]</scope>
    <source>
        <strain evidence="3">ATCC 11503 / BCRC 21390 / CBS 2605 / JCM 1781 / NBRC 1676 / NRRL YB-4239</strain>
    </source>
</reference>
<dbReference type="PANTHER" id="PTHR48100">
    <property type="entry name" value="BROAD-SPECIFICITY PHOSPHATASE YOR283W-RELATED"/>
    <property type="match status" value="1"/>
</dbReference>
<keyword evidence="1" id="KW-0732">Signal</keyword>
<dbReference type="Proteomes" id="UP000001996">
    <property type="component" value="Unassembled WGS sequence"/>
</dbReference>
<dbReference type="VEuPathDB" id="FungiDB:LELG_01999"/>
<dbReference type="Gene3D" id="3.40.50.1240">
    <property type="entry name" value="Phosphoglycerate mutase-like"/>
    <property type="match status" value="1"/>
</dbReference>
<evidence type="ECO:0000313" key="2">
    <source>
        <dbReference type="EMBL" id="EDK43820.1"/>
    </source>
</evidence>
<dbReference type="HOGENOM" id="CLU_039184_0_3_1"/>
<dbReference type="STRING" id="379508.A5DXB2"/>
<dbReference type="OMA" id="HGLGVHN"/>
<feature type="signal peptide" evidence="1">
    <location>
        <begin position="1"/>
        <end position="20"/>
    </location>
</feature>
<proteinExistence type="predicted"/>
<gene>
    <name evidence="2" type="ORF">LELG_01999</name>
</gene>
<evidence type="ECO:0000313" key="3">
    <source>
        <dbReference type="Proteomes" id="UP000001996"/>
    </source>
</evidence>
<protein>
    <submittedName>
        <fullName evidence="2">Uncharacterized protein</fullName>
    </submittedName>
</protein>